<dbReference type="SUPFAM" id="SSF74653">
    <property type="entry name" value="TolA/TonB C-terminal domain"/>
    <property type="match status" value="1"/>
</dbReference>
<feature type="region of interest" description="Disordered" evidence="1">
    <location>
        <begin position="57"/>
        <end position="85"/>
    </location>
</feature>
<dbReference type="AlphaFoldDB" id="Q1N606"/>
<evidence type="ECO:0008006" key="5">
    <source>
        <dbReference type="Google" id="ProtNLM"/>
    </source>
</evidence>
<keyword evidence="4" id="KW-1185">Reference proteome</keyword>
<keyword evidence="2" id="KW-0472">Membrane</keyword>
<dbReference type="RefSeq" id="WP_007017207.1">
    <property type="nucleotide sequence ID" value="NZ_CH724113.1"/>
</dbReference>
<accession>Q1N606</accession>
<evidence type="ECO:0000256" key="1">
    <source>
        <dbReference type="SAM" id="MobiDB-lite"/>
    </source>
</evidence>
<feature type="transmembrane region" description="Helical" evidence="2">
    <location>
        <begin position="6"/>
        <end position="23"/>
    </location>
</feature>
<keyword evidence="2" id="KW-0812">Transmembrane</keyword>
<dbReference type="OrthoDB" id="6368008at2"/>
<feature type="compositionally biased region" description="Low complexity" evidence="1">
    <location>
        <begin position="66"/>
        <end position="83"/>
    </location>
</feature>
<organism evidence="3 4">
    <name type="scientific">Bermanella marisrubri</name>
    <dbReference type="NCBI Taxonomy" id="207949"/>
    <lineage>
        <taxon>Bacteria</taxon>
        <taxon>Pseudomonadati</taxon>
        <taxon>Pseudomonadota</taxon>
        <taxon>Gammaproteobacteria</taxon>
        <taxon>Oceanospirillales</taxon>
        <taxon>Oceanospirillaceae</taxon>
        <taxon>Bermanella</taxon>
    </lineage>
</organism>
<protein>
    <recommendedName>
        <fullName evidence="5">TonB C-terminal domain-containing protein</fullName>
    </recommendedName>
</protein>
<dbReference type="STRING" id="207949.RED65_10349"/>
<dbReference type="EMBL" id="AAQH01000001">
    <property type="protein sequence ID" value="EAT13786.1"/>
    <property type="molecule type" value="Genomic_DNA"/>
</dbReference>
<reference evidence="3 4" key="1">
    <citation type="submission" date="2006-03" db="EMBL/GenBank/DDBJ databases">
        <authorList>
            <person name="Pinhassi J."/>
            <person name="Pedros-Alio C."/>
            <person name="Ferriera S."/>
            <person name="Johnson J."/>
            <person name="Kravitz S."/>
            <person name="Halpern A."/>
            <person name="Remington K."/>
            <person name="Beeson K."/>
            <person name="Tran B."/>
            <person name="Rogers Y.-H."/>
            <person name="Friedman R."/>
            <person name="Venter J.C."/>
        </authorList>
    </citation>
    <scope>NUCLEOTIDE SEQUENCE [LARGE SCALE GENOMIC DNA]</scope>
    <source>
        <strain evidence="3 4">RED65</strain>
    </source>
</reference>
<evidence type="ECO:0000313" key="3">
    <source>
        <dbReference type="EMBL" id="EAT13786.1"/>
    </source>
</evidence>
<proteinExistence type="predicted"/>
<keyword evidence="2" id="KW-1133">Transmembrane helix</keyword>
<evidence type="ECO:0000256" key="2">
    <source>
        <dbReference type="SAM" id="Phobius"/>
    </source>
</evidence>
<evidence type="ECO:0000313" key="4">
    <source>
        <dbReference type="Proteomes" id="UP000004263"/>
    </source>
</evidence>
<dbReference type="HOGENOM" id="CLU_1363973_0_0_6"/>
<dbReference type="Proteomes" id="UP000004263">
    <property type="component" value="Unassembled WGS sequence"/>
</dbReference>
<gene>
    <name evidence="3" type="ORF">RED65_10349</name>
</gene>
<comment type="caution">
    <text evidence="3">The sequence shown here is derived from an EMBL/GenBank/DDBJ whole genome shotgun (WGS) entry which is preliminary data.</text>
</comment>
<name>Q1N606_9GAMM</name>
<sequence>MHLRYLLALLISIVFHGLLFVQWQSEKPQASSKGSAHILLLEDSKHWQSESQKLVHKKQEDSSMINAKTSQQQTTQAKTQANQIHSEDRRVQFTKTGQDKDLSGTVLTAEQSYRNAVIQHLLTTMEEAPTLGQTSVTIWLMPSGIAYKIKTDASSENQNYKDWVKKKVLSANPYPPIPKDISTSNLMLRFEVSHQADDLN</sequence>